<protein>
    <submittedName>
        <fullName evidence="2">Monovalent cation/H(+) antiporter subunit G</fullName>
    </submittedName>
</protein>
<dbReference type="GO" id="GO:0098662">
    <property type="term" value="P:inorganic cation transmembrane transport"/>
    <property type="evidence" value="ECO:0007669"/>
    <property type="project" value="InterPro"/>
</dbReference>
<proteinExistence type="predicted"/>
<dbReference type="RefSeq" id="WP_369776950.1">
    <property type="nucleotide sequence ID" value="NZ_CP165727.1"/>
</dbReference>
<dbReference type="EMBL" id="CP165727">
    <property type="protein sequence ID" value="XDV62326.1"/>
    <property type="molecule type" value="Genomic_DNA"/>
</dbReference>
<keyword evidence="1" id="KW-1133">Transmembrane helix</keyword>
<organism evidence="2">
    <name type="scientific">Streptomyces sp. R33</name>
    <dbReference type="NCBI Taxonomy" id="3238629"/>
    <lineage>
        <taxon>Bacteria</taxon>
        <taxon>Bacillati</taxon>
        <taxon>Actinomycetota</taxon>
        <taxon>Actinomycetes</taxon>
        <taxon>Kitasatosporales</taxon>
        <taxon>Streptomycetaceae</taxon>
        <taxon>Streptomyces</taxon>
    </lineage>
</organism>
<evidence type="ECO:0000256" key="1">
    <source>
        <dbReference type="SAM" id="Phobius"/>
    </source>
</evidence>
<feature type="transmembrane region" description="Helical" evidence="1">
    <location>
        <begin position="36"/>
        <end position="56"/>
    </location>
</feature>
<dbReference type="InterPro" id="IPR005133">
    <property type="entry name" value="PhaG_MnhG_YufB"/>
</dbReference>
<keyword evidence="1" id="KW-0472">Membrane</keyword>
<feature type="transmembrane region" description="Helical" evidence="1">
    <location>
        <begin position="68"/>
        <end position="86"/>
    </location>
</feature>
<accession>A0AB39XXW0</accession>
<gene>
    <name evidence="2" type="ORF">AB5J51_04915</name>
</gene>
<feature type="transmembrane region" description="Helical" evidence="1">
    <location>
        <begin position="6"/>
        <end position="29"/>
    </location>
</feature>
<keyword evidence="1" id="KW-0812">Transmembrane</keyword>
<dbReference type="Pfam" id="PF03334">
    <property type="entry name" value="PhaG_MnhG_YufB"/>
    <property type="match status" value="1"/>
</dbReference>
<reference evidence="2" key="1">
    <citation type="submission" date="2024-08" db="EMBL/GenBank/DDBJ databases">
        <authorList>
            <person name="Yu S.T."/>
        </authorList>
    </citation>
    <scope>NUCLEOTIDE SEQUENCE</scope>
    <source>
        <strain evidence="2">R33</strain>
    </source>
</reference>
<dbReference type="AlphaFoldDB" id="A0AB39XXW0"/>
<evidence type="ECO:0000313" key="2">
    <source>
        <dbReference type="EMBL" id="XDV62326.1"/>
    </source>
</evidence>
<name>A0AB39XXW0_9ACTN</name>
<dbReference type="GO" id="GO:0015297">
    <property type="term" value="F:antiporter activity"/>
    <property type="evidence" value="ECO:0007669"/>
    <property type="project" value="InterPro"/>
</dbReference>
<sequence>MAVAHVAAAVLLWLGVTCLLAGAGALVLLRGSLERLHALAPANGLGVPLIACAVALEQGAGRAAVKTLLIGLLLAVGGTVTTIAVGKATTDEQKGRPRHG</sequence>